<proteinExistence type="predicted"/>
<evidence type="ECO:0000313" key="1">
    <source>
        <dbReference type="EMBL" id="SMX29377.1"/>
    </source>
</evidence>
<dbReference type="AlphaFoldDB" id="A0A238JGW0"/>
<dbReference type="RefSeq" id="WP_235871966.1">
    <property type="nucleotide sequence ID" value="NZ_FXXP01000002.1"/>
</dbReference>
<evidence type="ECO:0000313" key="2">
    <source>
        <dbReference type="Proteomes" id="UP000225972"/>
    </source>
</evidence>
<dbReference type="Proteomes" id="UP000225972">
    <property type="component" value="Unassembled WGS sequence"/>
</dbReference>
<organism evidence="1 2">
    <name type="scientific">Pelagimonas phthalicica</name>
    <dbReference type="NCBI Taxonomy" id="1037362"/>
    <lineage>
        <taxon>Bacteria</taxon>
        <taxon>Pseudomonadati</taxon>
        <taxon>Pseudomonadota</taxon>
        <taxon>Alphaproteobacteria</taxon>
        <taxon>Rhodobacterales</taxon>
        <taxon>Roseobacteraceae</taxon>
        <taxon>Pelagimonas</taxon>
    </lineage>
</organism>
<keyword evidence="2" id="KW-1185">Reference proteome</keyword>
<gene>
    <name evidence="1" type="ORF">TRP8649_03511</name>
</gene>
<dbReference type="EMBL" id="FXXP01000002">
    <property type="protein sequence ID" value="SMX29377.1"/>
    <property type="molecule type" value="Genomic_DNA"/>
</dbReference>
<sequence length="119" mass="12214">MTDSKKTAPDGDFELDSFFAAARAEEPLPSGDFMARIEADALAALPSPAAVTRPGLWQQFLQSVGGWPGAAGLAAACATGVWIGVAPPDALYDLWAQTAGLGGVEIDPTSGFDLAMMEG</sequence>
<protein>
    <submittedName>
        <fullName evidence="1">Uncharacterized protein</fullName>
    </submittedName>
</protein>
<reference evidence="2" key="1">
    <citation type="submission" date="2017-05" db="EMBL/GenBank/DDBJ databases">
        <authorList>
            <person name="Rodrigo-Torres L."/>
            <person name="Arahal R. D."/>
            <person name="Lucena T."/>
        </authorList>
    </citation>
    <scope>NUCLEOTIDE SEQUENCE [LARGE SCALE GENOMIC DNA]</scope>
    <source>
        <strain evidence="2">CECT 8649</strain>
    </source>
</reference>
<name>A0A238JGW0_9RHOB</name>
<accession>A0A238JGW0</accession>